<organism evidence="2 3">
    <name type="scientific">Microlunatus parietis</name>
    <dbReference type="NCBI Taxonomy" id="682979"/>
    <lineage>
        <taxon>Bacteria</taxon>
        <taxon>Bacillati</taxon>
        <taxon>Actinomycetota</taxon>
        <taxon>Actinomycetes</taxon>
        <taxon>Propionibacteriales</taxon>
        <taxon>Propionibacteriaceae</taxon>
        <taxon>Microlunatus</taxon>
    </lineage>
</organism>
<dbReference type="RefSeq" id="WP_179756482.1">
    <property type="nucleotide sequence ID" value="NZ_JACCBU010000001.1"/>
</dbReference>
<feature type="transmembrane region" description="Helical" evidence="1">
    <location>
        <begin position="20"/>
        <end position="39"/>
    </location>
</feature>
<evidence type="ECO:0000256" key="1">
    <source>
        <dbReference type="SAM" id="Phobius"/>
    </source>
</evidence>
<sequence>MNRTSTLWGMLATVNHRMLFALVLAIGILLAFVVVGVLARPDRLLARSVLGWLAVLATSGIIFFSDNDHTPGAGVIITLVVCAITALVTSLGPLLQRFQGPTGT</sequence>
<keyword evidence="3" id="KW-1185">Reference proteome</keyword>
<evidence type="ECO:0000313" key="3">
    <source>
        <dbReference type="Proteomes" id="UP000569914"/>
    </source>
</evidence>
<dbReference type="EMBL" id="JACCBU010000001">
    <property type="protein sequence ID" value="NYE74288.1"/>
    <property type="molecule type" value="Genomic_DNA"/>
</dbReference>
<name>A0A7Y9ICW4_9ACTN</name>
<evidence type="ECO:0000313" key="2">
    <source>
        <dbReference type="EMBL" id="NYE74288.1"/>
    </source>
</evidence>
<feature type="transmembrane region" description="Helical" evidence="1">
    <location>
        <begin position="71"/>
        <end position="95"/>
    </location>
</feature>
<feature type="transmembrane region" description="Helical" evidence="1">
    <location>
        <begin position="44"/>
        <end position="65"/>
    </location>
</feature>
<gene>
    <name evidence="2" type="ORF">BKA15_005617</name>
</gene>
<proteinExistence type="predicted"/>
<dbReference type="Proteomes" id="UP000569914">
    <property type="component" value="Unassembled WGS sequence"/>
</dbReference>
<dbReference type="AlphaFoldDB" id="A0A7Y9ICW4"/>
<accession>A0A7Y9ICW4</accession>
<keyword evidence="1" id="KW-1133">Transmembrane helix</keyword>
<keyword evidence="1" id="KW-0472">Membrane</keyword>
<reference evidence="2 3" key="1">
    <citation type="submission" date="2020-07" db="EMBL/GenBank/DDBJ databases">
        <title>Sequencing the genomes of 1000 actinobacteria strains.</title>
        <authorList>
            <person name="Klenk H.-P."/>
        </authorList>
    </citation>
    <scope>NUCLEOTIDE SEQUENCE [LARGE SCALE GENOMIC DNA]</scope>
    <source>
        <strain evidence="2 3">DSM 22083</strain>
    </source>
</reference>
<comment type="caution">
    <text evidence="2">The sequence shown here is derived from an EMBL/GenBank/DDBJ whole genome shotgun (WGS) entry which is preliminary data.</text>
</comment>
<protein>
    <submittedName>
        <fullName evidence="2">FtsH-binding integral membrane protein</fullName>
    </submittedName>
</protein>
<keyword evidence="1" id="KW-0812">Transmembrane</keyword>